<dbReference type="AlphaFoldDB" id="A0A1B1MXK9"/>
<reference evidence="4 5" key="1">
    <citation type="submission" date="2016-01" db="EMBL/GenBank/DDBJ databases">
        <title>Complete Genome Sequence of Paenibacillus yonginensis DCY84, a novel Plant Growth-Promoting Bacteria with Elicitation of Induced Systemic Resistance.</title>
        <authorList>
            <person name="Kim Y.J."/>
            <person name="Yang D.C."/>
            <person name="Sukweenadhi J."/>
        </authorList>
    </citation>
    <scope>NUCLEOTIDE SEQUENCE [LARGE SCALE GENOMIC DNA]</scope>
    <source>
        <strain evidence="4 5">DCY84</strain>
    </source>
</reference>
<evidence type="ECO:0000256" key="1">
    <source>
        <dbReference type="ARBA" id="ARBA00002486"/>
    </source>
</evidence>
<evidence type="ECO:0000256" key="2">
    <source>
        <dbReference type="ARBA" id="ARBA00006479"/>
    </source>
</evidence>
<evidence type="ECO:0000313" key="5">
    <source>
        <dbReference type="Proteomes" id="UP000092573"/>
    </source>
</evidence>
<dbReference type="KEGG" id="pyg:AWM70_04530"/>
<keyword evidence="5" id="KW-1185">Reference proteome</keyword>
<dbReference type="Gene3D" id="1.10.10.10">
    <property type="entry name" value="Winged helix-like DNA-binding domain superfamily/Winged helix DNA-binding domain"/>
    <property type="match status" value="1"/>
</dbReference>
<sequence length="395" mass="42371">MKQTGDLFLVKKINKSIVLDMIRSRSPISRAKVSELTGLNKTTVSSLVNELIDEHLVHEMGPGKSSGGRKPLMLLFNEQAGYAIGVDVRIDSVTAVLTDLGGAIKDHCWFQLESNSAEHICGVVVRAVRELSARAPESPYGIIGVGVGVPGIVDEQGSVLFAPNLHWSGVPLQQMLTEELQLSVVIDNEANAGAVGEHKYGAAQDTDNLLYVSVSHGIGTGILLGGHLYRGSSGFAGEAGHFSIKLDGEPCSCGNKGCWELYASENALLLEAAKLDSVRKHTGGNPPALEDLIRLAEDGDPQVIAVMEHVGRHLGIGISNLINLFNPQRVIIGNRIALIEPWIAKPLYDTVKERSLSFHYARVSLEISRLKLDSGVLGAASFALQAFFAKTQISL</sequence>
<dbReference type="RefSeq" id="WP_068694532.1">
    <property type="nucleotide sequence ID" value="NZ_CP014167.1"/>
</dbReference>
<dbReference type="OrthoDB" id="9796533at2"/>
<dbReference type="STRING" id="1462996.AWM70_04530"/>
<keyword evidence="3" id="KW-0859">Xylose metabolism</keyword>
<dbReference type="SUPFAM" id="SSF53067">
    <property type="entry name" value="Actin-like ATPase domain"/>
    <property type="match status" value="1"/>
</dbReference>
<dbReference type="PROSITE" id="PS01125">
    <property type="entry name" value="ROK"/>
    <property type="match status" value="1"/>
</dbReference>
<comment type="similarity">
    <text evidence="2">Belongs to the ROK (NagC/XylR) family.</text>
</comment>
<dbReference type="EMBL" id="CP014167">
    <property type="protein sequence ID" value="ANS73923.1"/>
    <property type="molecule type" value="Genomic_DNA"/>
</dbReference>
<protein>
    <submittedName>
        <fullName evidence="4">ROK family protein</fullName>
    </submittedName>
</protein>
<dbReference type="InterPro" id="IPR036388">
    <property type="entry name" value="WH-like_DNA-bd_sf"/>
</dbReference>
<evidence type="ECO:0000256" key="3">
    <source>
        <dbReference type="ARBA" id="ARBA00022629"/>
    </source>
</evidence>
<dbReference type="PANTHER" id="PTHR18964:SF149">
    <property type="entry name" value="BIFUNCTIONAL UDP-N-ACETYLGLUCOSAMINE 2-EPIMERASE_N-ACETYLMANNOSAMINE KINASE"/>
    <property type="match status" value="1"/>
</dbReference>
<dbReference type="SUPFAM" id="SSF46785">
    <property type="entry name" value="Winged helix' DNA-binding domain"/>
    <property type="match status" value="1"/>
</dbReference>
<dbReference type="CDD" id="cd24076">
    <property type="entry name" value="ASKHA_ATPase_ROK_BsXylR-like"/>
    <property type="match status" value="1"/>
</dbReference>
<evidence type="ECO:0000313" key="4">
    <source>
        <dbReference type="EMBL" id="ANS73923.1"/>
    </source>
</evidence>
<dbReference type="Pfam" id="PF00480">
    <property type="entry name" value="ROK"/>
    <property type="match status" value="1"/>
</dbReference>
<comment type="function">
    <text evidence="1">Transcriptional repressor of xylose-utilizing enzymes.</text>
</comment>
<dbReference type="InterPro" id="IPR049874">
    <property type="entry name" value="ROK_cs"/>
</dbReference>
<organism evidence="4 5">
    <name type="scientific">Paenibacillus yonginensis</name>
    <dbReference type="NCBI Taxonomy" id="1462996"/>
    <lineage>
        <taxon>Bacteria</taxon>
        <taxon>Bacillati</taxon>
        <taxon>Bacillota</taxon>
        <taxon>Bacilli</taxon>
        <taxon>Bacillales</taxon>
        <taxon>Paenibacillaceae</taxon>
        <taxon>Paenibacillus</taxon>
    </lineage>
</organism>
<dbReference type="PANTHER" id="PTHR18964">
    <property type="entry name" value="ROK (REPRESSOR, ORF, KINASE) FAMILY"/>
    <property type="match status" value="1"/>
</dbReference>
<accession>A0A1B1MXK9</accession>
<dbReference type="InterPro" id="IPR000600">
    <property type="entry name" value="ROK"/>
</dbReference>
<keyword evidence="3" id="KW-0119">Carbohydrate metabolism</keyword>
<dbReference type="Proteomes" id="UP000092573">
    <property type="component" value="Chromosome"/>
</dbReference>
<gene>
    <name evidence="4" type="ORF">AWM70_04530</name>
</gene>
<name>A0A1B1MXK9_9BACL</name>
<dbReference type="InterPro" id="IPR043129">
    <property type="entry name" value="ATPase_NBD"/>
</dbReference>
<dbReference type="GO" id="GO:0042732">
    <property type="term" value="P:D-xylose metabolic process"/>
    <property type="evidence" value="ECO:0007669"/>
    <property type="project" value="UniProtKB-KW"/>
</dbReference>
<dbReference type="InterPro" id="IPR036390">
    <property type="entry name" value="WH_DNA-bd_sf"/>
</dbReference>
<dbReference type="Gene3D" id="3.30.420.40">
    <property type="match status" value="2"/>
</dbReference>
<proteinExistence type="inferred from homology"/>